<dbReference type="EMBL" id="HBUF01566290">
    <property type="protein sequence ID" value="CAG6764651.1"/>
    <property type="molecule type" value="Transcribed_RNA"/>
</dbReference>
<keyword evidence="3" id="KW-0812">Transmembrane</keyword>
<evidence type="ECO:0000256" key="7">
    <source>
        <dbReference type="ARBA" id="ARBA00023170"/>
    </source>
</evidence>
<dbReference type="AlphaFoldDB" id="A0A8D9ESD3"/>
<keyword evidence="7" id="KW-0675">Receptor</keyword>
<reference evidence="9" key="1">
    <citation type="submission" date="2021-05" db="EMBL/GenBank/DDBJ databases">
        <authorList>
            <person name="Alioto T."/>
            <person name="Alioto T."/>
            <person name="Gomez Garrido J."/>
        </authorList>
    </citation>
    <scope>NUCLEOTIDE SEQUENCE</scope>
</reference>
<keyword evidence="8" id="KW-0807">Transducer</keyword>
<organism evidence="9">
    <name type="scientific">Cacopsylla melanoneura</name>
    <dbReference type="NCBI Taxonomy" id="428564"/>
    <lineage>
        <taxon>Eukaryota</taxon>
        <taxon>Metazoa</taxon>
        <taxon>Ecdysozoa</taxon>
        <taxon>Arthropoda</taxon>
        <taxon>Hexapoda</taxon>
        <taxon>Insecta</taxon>
        <taxon>Pterygota</taxon>
        <taxon>Neoptera</taxon>
        <taxon>Paraneoptera</taxon>
        <taxon>Hemiptera</taxon>
        <taxon>Sternorrhyncha</taxon>
        <taxon>Psylloidea</taxon>
        <taxon>Psyllidae</taxon>
        <taxon>Psyllinae</taxon>
        <taxon>Cacopsylla</taxon>
    </lineage>
</organism>
<evidence type="ECO:0000256" key="1">
    <source>
        <dbReference type="ARBA" id="ARBA00004141"/>
    </source>
</evidence>
<evidence type="ECO:0000313" key="9">
    <source>
        <dbReference type="EMBL" id="CAG6764653.1"/>
    </source>
</evidence>
<evidence type="ECO:0000256" key="4">
    <source>
        <dbReference type="ARBA" id="ARBA00022725"/>
    </source>
</evidence>
<evidence type="ECO:0000256" key="2">
    <source>
        <dbReference type="ARBA" id="ARBA00022606"/>
    </source>
</evidence>
<evidence type="ECO:0000256" key="6">
    <source>
        <dbReference type="ARBA" id="ARBA00023136"/>
    </source>
</evidence>
<evidence type="ECO:0000256" key="5">
    <source>
        <dbReference type="ARBA" id="ARBA00022989"/>
    </source>
</evidence>
<dbReference type="GO" id="GO:0016020">
    <property type="term" value="C:membrane"/>
    <property type="evidence" value="ECO:0007669"/>
    <property type="project" value="UniProtKB-SubCell"/>
</dbReference>
<keyword evidence="4" id="KW-0552">Olfaction</keyword>
<dbReference type="InterPro" id="IPR004117">
    <property type="entry name" value="7tm6_olfct_rcpt"/>
</dbReference>
<dbReference type="EMBL" id="HBUF01566291">
    <property type="protein sequence ID" value="CAG6764652.1"/>
    <property type="molecule type" value="Transcribed_RNA"/>
</dbReference>
<dbReference type="GO" id="GO:0007165">
    <property type="term" value="P:signal transduction"/>
    <property type="evidence" value="ECO:0007669"/>
    <property type="project" value="UniProtKB-KW"/>
</dbReference>
<dbReference type="EMBL" id="HBUF01566292">
    <property type="protein sequence ID" value="CAG6764653.1"/>
    <property type="molecule type" value="Transcribed_RNA"/>
</dbReference>
<dbReference type="GO" id="GO:0005549">
    <property type="term" value="F:odorant binding"/>
    <property type="evidence" value="ECO:0007669"/>
    <property type="project" value="InterPro"/>
</dbReference>
<evidence type="ECO:0000256" key="8">
    <source>
        <dbReference type="ARBA" id="ARBA00023224"/>
    </source>
</evidence>
<proteinExistence type="predicted"/>
<accession>A0A8D9ESD3</accession>
<keyword evidence="5" id="KW-1133">Transmembrane helix</keyword>
<dbReference type="GO" id="GO:0004984">
    <property type="term" value="F:olfactory receptor activity"/>
    <property type="evidence" value="ECO:0007669"/>
    <property type="project" value="InterPro"/>
</dbReference>
<comment type="subcellular location">
    <subcellularLocation>
        <location evidence="1">Membrane</location>
        <topology evidence="1">Multi-pass membrane protein</topology>
    </subcellularLocation>
</comment>
<evidence type="ECO:0000256" key="3">
    <source>
        <dbReference type="ARBA" id="ARBA00022692"/>
    </source>
</evidence>
<name>A0A8D9ESD3_9HEMI</name>
<protein>
    <submittedName>
        <fullName evidence="9">Uncharacterized protein</fullName>
    </submittedName>
</protein>
<keyword evidence="2" id="KW-0716">Sensory transduction</keyword>
<keyword evidence="6" id="KW-0472">Membrane</keyword>
<dbReference type="Pfam" id="PF02949">
    <property type="entry name" value="7tm_6"/>
    <property type="match status" value="1"/>
</dbReference>
<sequence>MMALLIYQVMFFDSKLSRMRFIKLNMEVVAVFGDLFYLINVSEISDDCNGLLRRALVDCSWTKCSSKTRRDICMLLRRVQRSHHMKFYDGAIVLSRVYFMNILKIAYSFVNFARITGLGYYSNK</sequence>